<dbReference type="PANTHER" id="PTHR32071:SF121">
    <property type="entry name" value="SIGMA L-DEPENDENT TRANSCRIPTIONAL REGULATOR YQIR-RELATED"/>
    <property type="match status" value="1"/>
</dbReference>
<dbReference type="eggNOG" id="COG2204">
    <property type="taxonomic scope" value="Bacteria"/>
</dbReference>
<evidence type="ECO:0000259" key="6">
    <source>
        <dbReference type="PROSITE" id="PS50045"/>
    </source>
</evidence>
<dbReference type="InterPro" id="IPR009057">
    <property type="entry name" value="Homeodomain-like_sf"/>
</dbReference>
<dbReference type="HOGENOM" id="CLU_000445_0_6_10"/>
<dbReference type="SMART" id="SM00382">
    <property type="entry name" value="AAA"/>
    <property type="match status" value="1"/>
</dbReference>
<name>H8KMH6_SOLCM</name>
<dbReference type="Gene3D" id="3.40.50.300">
    <property type="entry name" value="P-loop containing nucleotide triphosphate hydrolases"/>
    <property type="match status" value="1"/>
</dbReference>
<dbReference type="STRING" id="929556.Solca_3771"/>
<dbReference type="EMBL" id="CP003349">
    <property type="protein sequence ID" value="AFD08771.1"/>
    <property type="molecule type" value="Genomic_DNA"/>
</dbReference>
<dbReference type="InterPro" id="IPR002078">
    <property type="entry name" value="Sigma_54_int"/>
</dbReference>
<dbReference type="FunFam" id="3.40.50.300:FF:000006">
    <property type="entry name" value="DNA-binding transcriptional regulator NtrC"/>
    <property type="match status" value="1"/>
</dbReference>
<evidence type="ECO:0000256" key="3">
    <source>
        <dbReference type="ARBA" id="ARBA00023015"/>
    </source>
</evidence>
<keyword evidence="5" id="KW-0597">Phosphoprotein</keyword>
<dbReference type="InterPro" id="IPR011006">
    <property type="entry name" value="CheY-like_superfamily"/>
</dbReference>
<dbReference type="SUPFAM" id="SSF52172">
    <property type="entry name" value="CheY-like"/>
    <property type="match status" value="1"/>
</dbReference>
<dbReference type="PROSITE" id="PS00676">
    <property type="entry name" value="SIGMA54_INTERACT_2"/>
    <property type="match status" value="1"/>
</dbReference>
<dbReference type="Gene3D" id="3.40.50.2300">
    <property type="match status" value="1"/>
</dbReference>
<dbReference type="SMART" id="SM00448">
    <property type="entry name" value="REC"/>
    <property type="match status" value="1"/>
</dbReference>
<dbReference type="InterPro" id="IPR003593">
    <property type="entry name" value="AAA+_ATPase"/>
</dbReference>
<dbReference type="GO" id="GO:0000160">
    <property type="term" value="P:phosphorelay signal transduction system"/>
    <property type="evidence" value="ECO:0007669"/>
    <property type="project" value="InterPro"/>
</dbReference>
<dbReference type="Gene3D" id="1.10.10.60">
    <property type="entry name" value="Homeodomain-like"/>
    <property type="match status" value="1"/>
</dbReference>
<keyword evidence="1" id="KW-0547">Nucleotide-binding</keyword>
<dbReference type="InterPro" id="IPR025943">
    <property type="entry name" value="Sigma_54_int_dom_ATP-bd_2"/>
</dbReference>
<evidence type="ECO:0000256" key="1">
    <source>
        <dbReference type="ARBA" id="ARBA00022741"/>
    </source>
</evidence>
<dbReference type="Pfam" id="PF25601">
    <property type="entry name" value="AAA_lid_14"/>
    <property type="match status" value="1"/>
</dbReference>
<accession>H8KMH6</accession>
<feature type="domain" description="Response regulatory" evidence="7">
    <location>
        <begin position="5"/>
        <end position="119"/>
    </location>
</feature>
<dbReference type="Pfam" id="PF02954">
    <property type="entry name" value="HTH_8"/>
    <property type="match status" value="1"/>
</dbReference>
<dbReference type="InterPro" id="IPR002197">
    <property type="entry name" value="HTH_Fis"/>
</dbReference>
<feature type="modified residue" description="4-aspartylphosphate" evidence="5">
    <location>
        <position position="54"/>
    </location>
</feature>
<dbReference type="PROSITE" id="PS50110">
    <property type="entry name" value="RESPONSE_REGULATORY"/>
    <property type="match status" value="1"/>
</dbReference>
<evidence type="ECO:0000313" key="8">
    <source>
        <dbReference type="EMBL" id="AFD08771.1"/>
    </source>
</evidence>
<dbReference type="InterPro" id="IPR027417">
    <property type="entry name" value="P-loop_NTPase"/>
</dbReference>
<evidence type="ECO:0000256" key="5">
    <source>
        <dbReference type="PROSITE-ProRule" id="PRU00169"/>
    </source>
</evidence>
<proteinExistence type="predicted"/>
<feature type="domain" description="Sigma-54 factor interaction" evidence="6">
    <location>
        <begin position="144"/>
        <end position="373"/>
    </location>
</feature>
<gene>
    <name evidence="8" type="ordered locus">Solca_3771</name>
</gene>
<dbReference type="Pfam" id="PF00072">
    <property type="entry name" value="Response_reg"/>
    <property type="match status" value="1"/>
</dbReference>
<dbReference type="PANTHER" id="PTHR32071">
    <property type="entry name" value="TRANSCRIPTIONAL REGULATORY PROTEIN"/>
    <property type="match status" value="1"/>
</dbReference>
<dbReference type="CDD" id="cd00009">
    <property type="entry name" value="AAA"/>
    <property type="match status" value="1"/>
</dbReference>
<keyword evidence="2" id="KW-0067">ATP-binding</keyword>
<dbReference type="GO" id="GO:0005524">
    <property type="term" value="F:ATP binding"/>
    <property type="evidence" value="ECO:0007669"/>
    <property type="project" value="UniProtKB-KW"/>
</dbReference>
<dbReference type="SUPFAM" id="SSF46689">
    <property type="entry name" value="Homeodomain-like"/>
    <property type="match status" value="1"/>
</dbReference>
<protein>
    <submittedName>
        <fullName evidence="8">Response regulator with CheY-like receiver, AAA-type ATPase, and DNA-binding domains</fullName>
    </submittedName>
</protein>
<evidence type="ECO:0000313" key="9">
    <source>
        <dbReference type="Proteomes" id="UP000007590"/>
    </source>
</evidence>
<dbReference type="InterPro" id="IPR025662">
    <property type="entry name" value="Sigma_54_int_dom_ATP-bd_1"/>
</dbReference>
<dbReference type="AlphaFoldDB" id="H8KMH6"/>
<keyword evidence="4" id="KW-0804">Transcription</keyword>
<keyword evidence="9" id="KW-1185">Reference proteome</keyword>
<dbReference type="InterPro" id="IPR001789">
    <property type="entry name" value="Sig_transdc_resp-reg_receiver"/>
</dbReference>
<dbReference type="Pfam" id="PF00158">
    <property type="entry name" value="Sigma54_activat"/>
    <property type="match status" value="1"/>
</dbReference>
<evidence type="ECO:0000256" key="2">
    <source>
        <dbReference type="ARBA" id="ARBA00022840"/>
    </source>
</evidence>
<reference evidence="8" key="1">
    <citation type="submission" date="2012-02" db="EMBL/GenBank/DDBJ databases">
        <title>The complete genome of Solitalea canadensis DSM 3403.</title>
        <authorList>
            <consortium name="US DOE Joint Genome Institute (JGI-PGF)"/>
            <person name="Lucas S."/>
            <person name="Copeland A."/>
            <person name="Lapidus A."/>
            <person name="Glavina del Rio T."/>
            <person name="Dalin E."/>
            <person name="Tice H."/>
            <person name="Bruce D."/>
            <person name="Goodwin L."/>
            <person name="Pitluck S."/>
            <person name="Peters L."/>
            <person name="Ovchinnikova G."/>
            <person name="Lu M."/>
            <person name="Kyrpides N."/>
            <person name="Mavromatis K."/>
            <person name="Ivanova N."/>
            <person name="Brettin T."/>
            <person name="Detter J.C."/>
            <person name="Han C."/>
            <person name="Larimer F."/>
            <person name="Land M."/>
            <person name="Hauser L."/>
            <person name="Markowitz V."/>
            <person name="Cheng J.-F."/>
            <person name="Hugenholtz P."/>
            <person name="Woyke T."/>
            <person name="Wu D."/>
            <person name="Spring S."/>
            <person name="Schroeder M."/>
            <person name="Kopitz M."/>
            <person name="Brambilla E."/>
            <person name="Klenk H.-P."/>
            <person name="Eisen J.A."/>
        </authorList>
    </citation>
    <scope>NUCLEOTIDE SEQUENCE</scope>
    <source>
        <strain evidence="8">DSM 3403</strain>
    </source>
</reference>
<dbReference type="PROSITE" id="PS00675">
    <property type="entry name" value="SIGMA54_INTERACT_1"/>
    <property type="match status" value="1"/>
</dbReference>
<dbReference type="GO" id="GO:0043565">
    <property type="term" value="F:sequence-specific DNA binding"/>
    <property type="evidence" value="ECO:0007669"/>
    <property type="project" value="InterPro"/>
</dbReference>
<dbReference type="GO" id="GO:0006355">
    <property type="term" value="P:regulation of DNA-templated transcription"/>
    <property type="evidence" value="ECO:0007669"/>
    <property type="project" value="InterPro"/>
</dbReference>
<dbReference type="Proteomes" id="UP000007590">
    <property type="component" value="Chromosome"/>
</dbReference>
<dbReference type="RefSeq" id="WP_014681994.1">
    <property type="nucleotide sequence ID" value="NC_017770.1"/>
</dbReference>
<dbReference type="PROSITE" id="PS50045">
    <property type="entry name" value="SIGMA54_INTERACT_4"/>
    <property type="match status" value="1"/>
</dbReference>
<organism evidence="8 9">
    <name type="scientific">Solitalea canadensis (strain ATCC 29591 / DSM 3403 / JCM 21819 / LMG 8368 / NBRC 15130 / NCIMB 12057 / USAM 9D)</name>
    <name type="common">Flexibacter canadensis</name>
    <dbReference type="NCBI Taxonomy" id="929556"/>
    <lineage>
        <taxon>Bacteria</taxon>
        <taxon>Pseudomonadati</taxon>
        <taxon>Bacteroidota</taxon>
        <taxon>Sphingobacteriia</taxon>
        <taxon>Sphingobacteriales</taxon>
        <taxon>Sphingobacteriaceae</taxon>
        <taxon>Solitalea</taxon>
    </lineage>
</organism>
<keyword evidence="8" id="KW-0238">DNA-binding</keyword>
<evidence type="ECO:0000259" key="7">
    <source>
        <dbReference type="PROSITE" id="PS50110"/>
    </source>
</evidence>
<evidence type="ECO:0000256" key="4">
    <source>
        <dbReference type="ARBA" id="ARBA00023163"/>
    </source>
</evidence>
<keyword evidence="3" id="KW-0805">Transcription regulation</keyword>
<dbReference type="SUPFAM" id="SSF52540">
    <property type="entry name" value="P-loop containing nucleoside triphosphate hydrolases"/>
    <property type="match status" value="1"/>
</dbReference>
<dbReference type="InterPro" id="IPR058031">
    <property type="entry name" value="AAA_lid_NorR"/>
</dbReference>
<dbReference type="PRINTS" id="PR01590">
    <property type="entry name" value="HTHFIS"/>
</dbReference>
<dbReference type="Gene3D" id="1.10.8.60">
    <property type="match status" value="1"/>
</dbReference>
<sequence length="447" mass="49880">MSSGTLLIIDDEEKLRKLLARILSLEGYTVLEAATGKDGLKKLEREHVDLVLSDVKLPDANGVELTQTIHTQFPSVEIIVLTAYGTIADGVKAIKNGAFDYITKGDDNDKIIPLVAMAMKRSLDRQEITRLSKKSGEKYSFDQVIGNSKQIKEAISLAQKVAGTDATVLLLGETGTGKEVFAQAIHEAGNRKNKAFVAINCGAFSKELLESELFGYRAGSFTGATKDKPGLFEEAHGGTIFLDEIGEMNIDLQAKLLRALETGEFLKIGDTKPTKVDVRIIAATNRDLKIESEQGRFRSDLFYRLSVFQIKLPPLRERTKDIEEIANFFLRYFSAKNNKKIASMSTDFLEKLHSYSWLGNIRELKNIMERAVILSDSDQLTMNELPYEILFSTDSPNGVTSTFDLATVEKMHIQKVLQHTKGNKTEAARLLNIGLTTLYRKIEEYKL</sequence>
<dbReference type="OrthoDB" id="9767722at2"/>
<dbReference type="KEGG" id="scn:Solca_3771"/>